<protein>
    <submittedName>
        <fullName evidence="1">Uncharacterized protein</fullName>
    </submittedName>
</protein>
<sequence length="47" mass="5479">MNEILYIMRGVSMWISPLMALKYNRLTLFSKGNYFVLEIIAFFAASN</sequence>
<evidence type="ECO:0000313" key="2">
    <source>
        <dbReference type="Proteomes" id="UP000010321"/>
    </source>
</evidence>
<name>A0ABN0CP31_9BACE</name>
<reference evidence="1 2" key="1">
    <citation type="submission" date="2011-02" db="EMBL/GenBank/DDBJ databases">
        <authorList>
            <person name="Weinstock G."/>
            <person name="Sodergren E."/>
            <person name="Clifton S."/>
            <person name="Fulton L."/>
            <person name="Fulton B."/>
            <person name="Courtney L."/>
            <person name="Fronick C."/>
            <person name="Harrison M."/>
            <person name="Strong C."/>
            <person name="Farmer C."/>
            <person name="Delahaunty K."/>
            <person name="Markovic C."/>
            <person name="Hall O."/>
            <person name="Minx P."/>
            <person name="Tomlinson C."/>
            <person name="Mitreva M."/>
            <person name="Hou S."/>
            <person name="Chen J."/>
            <person name="Wollam A."/>
            <person name="Pepin K.H."/>
            <person name="Johnson M."/>
            <person name="Bhonagiri V."/>
            <person name="Zhang X."/>
            <person name="Suruliraj S."/>
            <person name="Warren W."/>
            <person name="Chinwalla A."/>
            <person name="Mardis E.R."/>
            <person name="Wilson R.K."/>
        </authorList>
    </citation>
    <scope>NUCLEOTIDE SEQUENCE [LARGE SCALE GENOMIC DNA]</scope>
    <source>
        <strain evidence="1 2">YIT 12056</strain>
    </source>
</reference>
<evidence type="ECO:0000313" key="1">
    <source>
        <dbReference type="EMBL" id="EGF52328.1"/>
    </source>
</evidence>
<proteinExistence type="predicted"/>
<accession>A0ABN0CP31</accession>
<dbReference type="Proteomes" id="UP000010321">
    <property type="component" value="Unassembled WGS sequence"/>
</dbReference>
<keyword evidence="2" id="KW-1185">Reference proteome</keyword>
<comment type="caution">
    <text evidence="1">The sequence shown here is derived from an EMBL/GenBank/DDBJ whole genome shotgun (WGS) entry which is preliminary data.</text>
</comment>
<dbReference type="EMBL" id="AFBM01000016">
    <property type="protein sequence ID" value="EGF52328.1"/>
    <property type="molecule type" value="Genomic_DNA"/>
</dbReference>
<gene>
    <name evidence="1" type="ORF">HMPREF9445_01559</name>
</gene>
<organism evidence="1 2">
    <name type="scientific">Bacteroides clarus YIT 12056</name>
    <dbReference type="NCBI Taxonomy" id="762984"/>
    <lineage>
        <taxon>Bacteria</taxon>
        <taxon>Pseudomonadati</taxon>
        <taxon>Bacteroidota</taxon>
        <taxon>Bacteroidia</taxon>
        <taxon>Bacteroidales</taxon>
        <taxon>Bacteroidaceae</taxon>
        <taxon>Bacteroides</taxon>
    </lineage>
</organism>